<keyword evidence="3" id="KW-1185">Reference proteome</keyword>
<evidence type="ECO:0000259" key="1">
    <source>
        <dbReference type="PROSITE" id="PS50835"/>
    </source>
</evidence>
<dbReference type="InterPro" id="IPR037448">
    <property type="entry name" value="Zig-8"/>
</dbReference>
<dbReference type="InterPro" id="IPR003599">
    <property type="entry name" value="Ig_sub"/>
</dbReference>
<protein>
    <recommendedName>
        <fullName evidence="1">Ig-like domain-containing protein</fullName>
    </recommendedName>
</protein>
<feature type="domain" description="Ig-like" evidence="1">
    <location>
        <begin position="103"/>
        <end position="203"/>
    </location>
</feature>
<dbReference type="HOGENOM" id="CLU_046341_6_1_1"/>
<dbReference type="EnsemblMetazoa" id="tetur22g01490.1">
    <property type="protein sequence ID" value="tetur22g01490.1"/>
    <property type="gene ID" value="tetur22g01490"/>
</dbReference>
<dbReference type="AlphaFoldDB" id="T1KUW2"/>
<dbReference type="SUPFAM" id="SSF48726">
    <property type="entry name" value="Immunoglobulin"/>
    <property type="match status" value="2"/>
</dbReference>
<dbReference type="eggNOG" id="KOG3510">
    <property type="taxonomic scope" value="Eukaryota"/>
</dbReference>
<accession>T1KUW2</accession>
<evidence type="ECO:0000313" key="3">
    <source>
        <dbReference type="Proteomes" id="UP000015104"/>
    </source>
</evidence>
<dbReference type="InterPro" id="IPR013783">
    <property type="entry name" value="Ig-like_fold"/>
</dbReference>
<dbReference type="PROSITE" id="PS50835">
    <property type="entry name" value="IG_LIKE"/>
    <property type="match status" value="1"/>
</dbReference>
<dbReference type="PANTHER" id="PTHR23279:SF36">
    <property type="entry name" value="DEFECTIVE PROBOSCIS EXTENSION RESPONSE 9, ISOFORM A"/>
    <property type="match status" value="1"/>
</dbReference>
<dbReference type="SMART" id="SM00409">
    <property type="entry name" value="IG"/>
    <property type="match status" value="2"/>
</dbReference>
<dbReference type="Pfam" id="PF13927">
    <property type="entry name" value="Ig_3"/>
    <property type="match status" value="1"/>
</dbReference>
<dbReference type="GO" id="GO:0050808">
    <property type="term" value="P:synapse organization"/>
    <property type="evidence" value="ECO:0007669"/>
    <property type="project" value="TreeGrafter"/>
</dbReference>
<proteinExistence type="predicted"/>
<dbReference type="GO" id="GO:0032589">
    <property type="term" value="C:neuron projection membrane"/>
    <property type="evidence" value="ECO:0007669"/>
    <property type="project" value="TreeGrafter"/>
</dbReference>
<dbReference type="PANTHER" id="PTHR23279">
    <property type="entry name" value="DEFECTIVE PROBOSCIS EXTENSION RESPONSE DPR -RELATED"/>
    <property type="match status" value="1"/>
</dbReference>
<dbReference type="STRING" id="32264.T1KUW2"/>
<dbReference type="CDD" id="cd00096">
    <property type="entry name" value="Ig"/>
    <property type="match status" value="1"/>
</dbReference>
<sequence>MIKLFNLQNHWKAFQESRAEKFTPSQVDATVDGNNLISYSSLLKISWVRQKDLHIISAGPFVYTSDERFEPKHVDHTDEWYLHIKYVQTADTGTYECQISTEPKMSLPFYLNVIEAKSEILGGPSTYYQSKDTINLTCIINQTASPPLFVYWFKDNQVLGFLSQTVNPSDSRIRVSTIKGPISISTLEITNARSSDSGNYSCRPVPQYVDPANITVNVLNGDNPAAMQHSNHHKDQVTSHTLLMVVLIMVSWSCWSGLCQSTLTVQGETVMEVLVAVSVYWWQS</sequence>
<dbReference type="EMBL" id="CAEY01000583">
    <property type="status" value="NOT_ANNOTATED_CDS"/>
    <property type="molecule type" value="Genomic_DNA"/>
</dbReference>
<dbReference type="Gene3D" id="2.60.40.10">
    <property type="entry name" value="Immunoglobulins"/>
    <property type="match status" value="2"/>
</dbReference>
<dbReference type="InterPro" id="IPR007110">
    <property type="entry name" value="Ig-like_dom"/>
</dbReference>
<name>T1KUW2_TETUR</name>
<organism evidence="2 3">
    <name type="scientific">Tetranychus urticae</name>
    <name type="common">Two-spotted spider mite</name>
    <dbReference type="NCBI Taxonomy" id="32264"/>
    <lineage>
        <taxon>Eukaryota</taxon>
        <taxon>Metazoa</taxon>
        <taxon>Ecdysozoa</taxon>
        <taxon>Arthropoda</taxon>
        <taxon>Chelicerata</taxon>
        <taxon>Arachnida</taxon>
        <taxon>Acari</taxon>
        <taxon>Acariformes</taxon>
        <taxon>Trombidiformes</taxon>
        <taxon>Prostigmata</taxon>
        <taxon>Eleutherengona</taxon>
        <taxon>Raphignathae</taxon>
        <taxon>Tetranychoidea</taxon>
        <taxon>Tetranychidae</taxon>
        <taxon>Tetranychus</taxon>
    </lineage>
</organism>
<dbReference type="Proteomes" id="UP000015104">
    <property type="component" value="Unassembled WGS sequence"/>
</dbReference>
<reference evidence="3" key="1">
    <citation type="submission" date="2011-08" db="EMBL/GenBank/DDBJ databases">
        <authorList>
            <person name="Rombauts S."/>
        </authorList>
    </citation>
    <scope>NUCLEOTIDE SEQUENCE</scope>
    <source>
        <strain evidence="3">London</strain>
    </source>
</reference>
<evidence type="ECO:0000313" key="2">
    <source>
        <dbReference type="EnsemblMetazoa" id="tetur22g01490.1"/>
    </source>
</evidence>
<dbReference type="InterPro" id="IPR036179">
    <property type="entry name" value="Ig-like_dom_sf"/>
</dbReference>
<reference evidence="2" key="2">
    <citation type="submission" date="2015-06" db="UniProtKB">
        <authorList>
            <consortium name="EnsemblMetazoa"/>
        </authorList>
    </citation>
    <scope>IDENTIFICATION</scope>
</reference>